<dbReference type="Gramene" id="rna-AYBTSS11_LOCUS16980">
    <property type="protein sequence ID" value="CAJ1957029.1"/>
    <property type="gene ID" value="gene-AYBTSS11_LOCUS16980"/>
</dbReference>
<reference evidence="1" key="1">
    <citation type="submission" date="2023-10" db="EMBL/GenBank/DDBJ databases">
        <authorList>
            <person name="Domelevo Entfellner J.-B."/>
        </authorList>
    </citation>
    <scope>NUCLEOTIDE SEQUENCE</scope>
</reference>
<sequence>VSDQKTVVVTFEKDMICATFTYKFEELRFFEKISSEVVAKECLLSIVFELQPVVVGGLLDL</sequence>
<proteinExistence type="predicted"/>
<dbReference type="Proteomes" id="UP001189624">
    <property type="component" value="Chromosome 5"/>
</dbReference>
<accession>A0AA86VYV5</accession>
<dbReference type="EMBL" id="OY731402">
    <property type="protein sequence ID" value="CAJ1957029.1"/>
    <property type="molecule type" value="Genomic_DNA"/>
</dbReference>
<name>A0AA86VYV5_9FABA</name>
<evidence type="ECO:0000313" key="1">
    <source>
        <dbReference type="EMBL" id="CAJ1957029.1"/>
    </source>
</evidence>
<keyword evidence="2" id="KW-1185">Reference proteome</keyword>
<gene>
    <name evidence="1" type="ORF">AYBTSS11_LOCUS16980</name>
</gene>
<evidence type="ECO:0000313" key="2">
    <source>
        <dbReference type="Proteomes" id="UP001189624"/>
    </source>
</evidence>
<protein>
    <submittedName>
        <fullName evidence="1">Uncharacterized protein</fullName>
    </submittedName>
</protein>
<feature type="non-terminal residue" evidence="1">
    <location>
        <position position="1"/>
    </location>
</feature>
<organism evidence="1 2">
    <name type="scientific">Sphenostylis stenocarpa</name>
    <dbReference type="NCBI Taxonomy" id="92480"/>
    <lineage>
        <taxon>Eukaryota</taxon>
        <taxon>Viridiplantae</taxon>
        <taxon>Streptophyta</taxon>
        <taxon>Embryophyta</taxon>
        <taxon>Tracheophyta</taxon>
        <taxon>Spermatophyta</taxon>
        <taxon>Magnoliopsida</taxon>
        <taxon>eudicotyledons</taxon>
        <taxon>Gunneridae</taxon>
        <taxon>Pentapetalae</taxon>
        <taxon>rosids</taxon>
        <taxon>fabids</taxon>
        <taxon>Fabales</taxon>
        <taxon>Fabaceae</taxon>
        <taxon>Papilionoideae</taxon>
        <taxon>50 kb inversion clade</taxon>
        <taxon>NPAAA clade</taxon>
        <taxon>indigoferoid/millettioid clade</taxon>
        <taxon>Phaseoleae</taxon>
        <taxon>Sphenostylis</taxon>
    </lineage>
</organism>
<dbReference type="AlphaFoldDB" id="A0AA86VYV5"/>